<dbReference type="PANTHER" id="PTHR44068">
    <property type="entry name" value="ZGC:194242"/>
    <property type="match status" value="1"/>
</dbReference>
<dbReference type="Pfam" id="PF08241">
    <property type="entry name" value="Methyltransf_11"/>
    <property type="match status" value="1"/>
</dbReference>
<dbReference type="GO" id="GO:0008757">
    <property type="term" value="F:S-adenosylmethionine-dependent methyltransferase activity"/>
    <property type="evidence" value="ECO:0007669"/>
    <property type="project" value="InterPro"/>
</dbReference>
<name>A0A1D9NY53_9FIRM</name>
<evidence type="ECO:0000256" key="1">
    <source>
        <dbReference type="ARBA" id="ARBA00022679"/>
    </source>
</evidence>
<reference evidence="4" key="1">
    <citation type="submission" date="2016-10" db="EMBL/GenBank/DDBJ databases">
        <title>The complete genome sequence of the rumen bacterium Butyrivibrio hungatei MB2003.</title>
        <authorList>
            <person name="Palevich N."/>
            <person name="Kelly W.J."/>
            <person name="Leahy S.C."/>
            <person name="Altermann E."/>
            <person name="Rakonjac J."/>
            <person name="Attwood G.T."/>
        </authorList>
    </citation>
    <scope>NUCLEOTIDE SEQUENCE [LARGE SCALE GENOMIC DNA]</scope>
    <source>
        <strain evidence="4">MB2003</strain>
    </source>
</reference>
<dbReference type="OrthoDB" id="5522265at2"/>
<evidence type="ECO:0000313" key="4">
    <source>
        <dbReference type="Proteomes" id="UP000179284"/>
    </source>
</evidence>
<dbReference type="CDD" id="cd02440">
    <property type="entry name" value="AdoMet_MTases"/>
    <property type="match status" value="1"/>
</dbReference>
<dbReference type="Proteomes" id="UP000179284">
    <property type="component" value="Chromosome I"/>
</dbReference>
<dbReference type="AlphaFoldDB" id="A0A1D9NY53"/>
<dbReference type="PANTHER" id="PTHR44068:SF11">
    <property type="entry name" value="GERANYL DIPHOSPHATE 2-C-METHYLTRANSFERASE"/>
    <property type="match status" value="1"/>
</dbReference>
<proteinExistence type="predicted"/>
<sequence length="253" mass="29319">MTKLMQIPFEEEAEDIKDKVVTYWSKRAESFSEHKHEEIHSKKKQLWQAEFSRHFSADDKLSVLDVGCGAGFFEMVLSDFGFEVTGVDLTPEMIEKGKELLSRHGAKARLMVMDAEKLDFADSSFDLVINRNLVWTLPHPVEAYMEWHRVLKPGGMLLVYDAEYAKGFHHYDQMQNLAHKNVTDAMVEECHDIYHMLSISTLDRPEWDKACLEKIGYENIVTDLGAGDRLYSEKDQFYMPDRMFLVKAQKAIV</sequence>
<dbReference type="SUPFAM" id="SSF53335">
    <property type="entry name" value="S-adenosyl-L-methionine-dependent methyltransferases"/>
    <property type="match status" value="1"/>
</dbReference>
<organism evidence="3 4">
    <name type="scientific">Butyrivibrio hungatei</name>
    <dbReference type="NCBI Taxonomy" id="185008"/>
    <lineage>
        <taxon>Bacteria</taxon>
        <taxon>Bacillati</taxon>
        <taxon>Bacillota</taxon>
        <taxon>Clostridia</taxon>
        <taxon>Lachnospirales</taxon>
        <taxon>Lachnospiraceae</taxon>
        <taxon>Butyrivibrio</taxon>
    </lineage>
</organism>
<dbReference type="InterPro" id="IPR050447">
    <property type="entry name" value="Erg6_SMT_methyltransf"/>
</dbReference>
<protein>
    <submittedName>
        <fullName evidence="3">SAM-dependent methyltransferase</fullName>
    </submittedName>
</protein>
<dbReference type="InterPro" id="IPR029063">
    <property type="entry name" value="SAM-dependent_MTases_sf"/>
</dbReference>
<gene>
    <name evidence="3" type="ORF">bhn_I0232</name>
</gene>
<dbReference type="GO" id="GO:0032259">
    <property type="term" value="P:methylation"/>
    <property type="evidence" value="ECO:0007669"/>
    <property type="project" value="UniProtKB-KW"/>
</dbReference>
<dbReference type="KEGG" id="bhu:bhn_I0232"/>
<keyword evidence="1" id="KW-0808">Transferase</keyword>
<keyword evidence="4" id="KW-1185">Reference proteome</keyword>
<dbReference type="Gene3D" id="3.40.50.150">
    <property type="entry name" value="Vaccinia Virus protein VP39"/>
    <property type="match status" value="1"/>
</dbReference>
<dbReference type="InterPro" id="IPR013216">
    <property type="entry name" value="Methyltransf_11"/>
</dbReference>
<feature type="domain" description="Methyltransferase type 11" evidence="2">
    <location>
        <begin position="64"/>
        <end position="158"/>
    </location>
</feature>
<dbReference type="RefSeq" id="WP_083385615.1">
    <property type="nucleotide sequence ID" value="NZ_CP017831.1"/>
</dbReference>
<evidence type="ECO:0000313" key="3">
    <source>
        <dbReference type="EMBL" id="AOZ95267.1"/>
    </source>
</evidence>
<evidence type="ECO:0000259" key="2">
    <source>
        <dbReference type="Pfam" id="PF08241"/>
    </source>
</evidence>
<keyword evidence="3" id="KW-0489">Methyltransferase</keyword>
<accession>A0A1D9NY53</accession>
<dbReference type="EMBL" id="CP017831">
    <property type="protein sequence ID" value="AOZ95267.1"/>
    <property type="molecule type" value="Genomic_DNA"/>
</dbReference>